<dbReference type="InterPro" id="IPR058087">
    <property type="entry name" value="XAC2610_dom"/>
</dbReference>
<sequence length="349" mass="39453">MKPAIGFLLLLVTGFNNLHAQKAYLINDFMKGYTLYFVQQDSKPNTKEYYTLTENTSKKTVLEFGTKELSNPQIKKTAKIATFKSIPNINIHVLGDVNFDGREDILIDGTELFDEGCYNPRPSSSIFINTANSFVYNQSISSVYEGAYCLRGGSFEIDSKYKRLITSSSGGALIRGYEYYSVTKNEAKLISSFEIEASYPSPFSKITGKKLENNKWVSFTSLSLYEEGLEKDKLLAFDTKNGKGRVILFKVDDVLYYVFQQNDEYKFVSFAHPSIPEKADKALFKFTKQNISFQLEFNSGSIKYIIYETPNEVGIKIYVNGKLSDWQGTAKAGSLSALGNLKFKNMFTQ</sequence>
<name>A0ABW4H9K6_9FLAO</name>
<gene>
    <name evidence="1" type="ORF">ACFSC2_04460</name>
</gene>
<comment type="caution">
    <text evidence="1">The sequence shown here is derived from an EMBL/GenBank/DDBJ whole genome shotgun (WGS) entry which is preliminary data.</text>
</comment>
<keyword evidence="2" id="KW-1185">Reference proteome</keyword>
<dbReference type="RefSeq" id="WP_379817614.1">
    <property type="nucleotide sequence ID" value="NZ_JBHUDZ010000003.1"/>
</dbReference>
<evidence type="ECO:0000313" key="2">
    <source>
        <dbReference type="Proteomes" id="UP001597138"/>
    </source>
</evidence>
<reference evidence="2" key="1">
    <citation type="journal article" date="2019" name="Int. J. Syst. Evol. Microbiol.">
        <title>The Global Catalogue of Microorganisms (GCM) 10K type strain sequencing project: providing services to taxonomists for standard genome sequencing and annotation.</title>
        <authorList>
            <consortium name="The Broad Institute Genomics Platform"/>
            <consortium name="The Broad Institute Genome Sequencing Center for Infectious Disease"/>
            <person name="Wu L."/>
            <person name="Ma J."/>
        </authorList>
    </citation>
    <scope>NUCLEOTIDE SEQUENCE [LARGE SCALE GENOMIC DNA]</scope>
    <source>
        <strain evidence="2">CCUG 70865</strain>
    </source>
</reference>
<proteinExistence type="predicted"/>
<protein>
    <submittedName>
        <fullName evidence="1">XAC2610-related protein</fullName>
    </submittedName>
</protein>
<dbReference type="Proteomes" id="UP001597138">
    <property type="component" value="Unassembled WGS sequence"/>
</dbReference>
<accession>A0ABW4H9K6</accession>
<dbReference type="NCBIfam" id="NF047539">
    <property type="entry name" value="XAC2610_fam"/>
    <property type="match status" value="1"/>
</dbReference>
<dbReference type="EMBL" id="JBHUDZ010000003">
    <property type="protein sequence ID" value="MFD1601986.1"/>
    <property type="molecule type" value="Genomic_DNA"/>
</dbReference>
<evidence type="ECO:0000313" key="1">
    <source>
        <dbReference type="EMBL" id="MFD1601986.1"/>
    </source>
</evidence>
<organism evidence="1 2">
    <name type="scientific">Flavobacterium artemisiae</name>
    <dbReference type="NCBI Taxonomy" id="2126556"/>
    <lineage>
        <taxon>Bacteria</taxon>
        <taxon>Pseudomonadati</taxon>
        <taxon>Bacteroidota</taxon>
        <taxon>Flavobacteriia</taxon>
        <taxon>Flavobacteriales</taxon>
        <taxon>Flavobacteriaceae</taxon>
        <taxon>Flavobacterium</taxon>
    </lineage>
</organism>